<evidence type="ECO:0000313" key="1">
    <source>
        <dbReference type="EMBL" id="OAI11289.1"/>
    </source>
</evidence>
<gene>
    <name evidence="1" type="ORF">A1507_03590</name>
</gene>
<evidence type="ECO:0000313" key="2">
    <source>
        <dbReference type="Proteomes" id="UP000077857"/>
    </source>
</evidence>
<dbReference type="OrthoDB" id="5895647at2"/>
<protein>
    <submittedName>
        <fullName evidence="1">Competence protein ComFB</fullName>
    </submittedName>
</protein>
<comment type="caution">
    <text evidence="1">The sequence shown here is derived from an EMBL/GenBank/DDBJ whole genome shotgun (WGS) entry which is preliminary data.</text>
</comment>
<dbReference type="EMBL" id="LUUJ01000123">
    <property type="protein sequence ID" value="OAI11289.1"/>
    <property type="molecule type" value="Genomic_DNA"/>
</dbReference>
<name>A0A177N294_9GAMM</name>
<sequence length="91" mass="10513">MLNINNYYERLVIDQLWKLGEQADQPFSQAFQEDVACLALNRLPPCYVRNTIDKGINVSEAQYLEMVAAVDSAIEQAIRQVISRPRQDREQ</sequence>
<accession>A0A177N294</accession>
<dbReference type="RefSeq" id="WP_064042416.1">
    <property type="nucleotide sequence ID" value="NZ_LUUJ01000123.1"/>
</dbReference>
<dbReference type="Proteomes" id="UP000077857">
    <property type="component" value="Unassembled WGS sequence"/>
</dbReference>
<dbReference type="InterPro" id="IPR019657">
    <property type="entry name" value="ComFB"/>
</dbReference>
<proteinExistence type="predicted"/>
<reference evidence="1 2" key="1">
    <citation type="submission" date="2016-03" db="EMBL/GenBank/DDBJ databases">
        <authorList>
            <person name="Ploux O."/>
        </authorList>
    </citation>
    <scope>NUCLEOTIDE SEQUENCE [LARGE SCALE GENOMIC DNA]</scope>
    <source>
        <strain evidence="1 2">R-45378</strain>
    </source>
</reference>
<organism evidence="1 2">
    <name type="scientific">Methylomonas koyamae</name>
    <dbReference type="NCBI Taxonomy" id="702114"/>
    <lineage>
        <taxon>Bacteria</taxon>
        <taxon>Pseudomonadati</taxon>
        <taxon>Pseudomonadota</taxon>
        <taxon>Gammaproteobacteria</taxon>
        <taxon>Methylococcales</taxon>
        <taxon>Methylococcaceae</taxon>
        <taxon>Methylomonas</taxon>
    </lineage>
</organism>
<dbReference type="Pfam" id="PF10719">
    <property type="entry name" value="ComFB"/>
    <property type="match status" value="1"/>
</dbReference>
<dbReference type="AlphaFoldDB" id="A0A177N294"/>